<feature type="transmembrane region" description="Helical" evidence="1">
    <location>
        <begin position="155"/>
        <end position="173"/>
    </location>
</feature>
<keyword evidence="1" id="KW-0472">Membrane</keyword>
<feature type="transmembrane region" description="Helical" evidence="1">
    <location>
        <begin position="179"/>
        <end position="199"/>
    </location>
</feature>
<feature type="transmembrane region" description="Helical" evidence="1">
    <location>
        <begin position="250"/>
        <end position="270"/>
    </location>
</feature>
<dbReference type="AlphaFoldDB" id="A0A9D7SDT6"/>
<comment type="caution">
    <text evidence="3">The sequence shown here is derived from an EMBL/GenBank/DDBJ whole genome shotgun (WGS) entry which is preliminary data.</text>
</comment>
<feature type="domain" description="CAAX prenyl protease 2/Lysostaphin resistance protein A-like" evidence="2">
    <location>
        <begin position="126"/>
        <end position="215"/>
    </location>
</feature>
<dbReference type="Proteomes" id="UP000808349">
    <property type="component" value="Unassembled WGS sequence"/>
</dbReference>
<feature type="transmembrane region" description="Helical" evidence="1">
    <location>
        <begin position="20"/>
        <end position="42"/>
    </location>
</feature>
<proteinExistence type="predicted"/>
<keyword evidence="3" id="KW-0378">Hydrolase</keyword>
<accession>A0A9D7SDT6</accession>
<dbReference type="EMBL" id="JADKFW010000021">
    <property type="protein sequence ID" value="MBK9719780.1"/>
    <property type="molecule type" value="Genomic_DNA"/>
</dbReference>
<evidence type="ECO:0000313" key="4">
    <source>
        <dbReference type="Proteomes" id="UP000808349"/>
    </source>
</evidence>
<dbReference type="InterPro" id="IPR003675">
    <property type="entry name" value="Rce1/LyrA-like_dom"/>
</dbReference>
<sequence>MTLKFNQIKWIHFSPILKSLLFWILFLFSLFLIGVFICPIFPTQWERFIYGIFGTIAAIGITWVFVKWEGKSFRDYNLVWKRNTLLNFSMGLVIGVILLLFIIGLLVLFSDIELVASINKWNIAQLFWMLAIIPLALMEEIAFRSYPFLELNHRYGFRLTQWFVAIAFASYHIVQGWNISIALLGPAIWAFVFGLGAIVSRGIALPTGIHVALNIGQQVFGMQGENSNAIWILKQPEGSSAEAIARTDQVGLLTQILVLVLAIWATEFYIRKNQLNLKDSSL</sequence>
<feature type="transmembrane region" description="Helical" evidence="1">
    <location>
        <begin position="86"/>
        <end position="109"/>
    </location>
</feature>
<evidence type="ECO:0000256" key="1">
    <source>
        <dbReference type="SAM" id="Phobius"/>
    </source>
</evidence>
<keyword evidence="3" id="KW-0482">Metalloprotease</keyword>
<dbReference type="GO" id="GO:0004175">
    <property type="term" value="F:endopeptidase activity"/>
    <property type="evidence" value="ECO:0007669"/>
    <property type="project" value="UniProtKB-ARBA"/>
</dbReference>
<dbReference type="GO" id="GO:0008237">
    <property type="term" value="F:metallopeptidase activity"/>
    <property type="evidence" value="ECO:0007669"/>
    <property type="project" value="UniProtKB-KW"/>
</dbReference>
<dbReference type="Pfam" id="PF02517">
    <property type="entry name" value="Rce1-like"/>
    <property type="match status" value="1"/>
</dbReference>
<evidence type="ECO:0000313" key="3">
    <source>
        <dbReference type="EMBL" id="MBK9719780.1"/>
    </source>
</evidence>
<feature type="transmembrane region" description="Helical" evidence="1">
    <location>
        <begin position="48"/>
        <end position="66"/>
    </location>
</feature>
<protein>
    <submittedName>
        <fullName evidence="3">CPBP family intramembrane metalloprotease</fullName>
    </submittedName>
</protein>
<gene>
    <name evidence="3" type="ORF">IPO85_20145</name>
</gene>
<evidence type="ECO:0000259" key="2">
    <source>
        <dbReference type="Pfam" id="PF02517"/>
    </source>
</evidence>
<dbReference type="GO" id="GO:0080120">
    <property type="term" value="P:CAAX-box protein maturation"/>
    <property type="evidence" value="ECO:0007669"/>
    <property type="project" value="UniProtKB-ARBA"/>
</dbReference>
<keyword evidence="1" id="KW-0812">Transmembrane</keyword>
<keyword evidence="1" id="KW-1133">Transmembrane helix</keyword>
<feature type="transmembrane region" description="Helical" evidence="1">
    <location>
        <begin position="121"/>
        <end position="143"/>
    </location>
</feature>
<reference evidence="3 4" key="1">
    <citation type="submission" date="2020-10" db="EMBL/GenBank/DDBJ databases">
        <title>Connecting structure to function with the recovery of over 1000 high-quality activated sludge metagenome-assembled genomes encoding full-length rRNA genes using long-read sequencing.</title>
        <authorList>
            <person name="Singleton C.M."/>
            <person name="Petriglieri F."/>
            <person name="Kristensen J.M."/>
            <person name="Kirkegaard R.H."/>
            <person name="Michaelsen T.Y."/>
            <person name="Andersen M.H."/>
            <person name="Karst S.M."/>
            <person name="Dueholm M.S."/>
            <person name="Nielsen P.H."/>
            <person name="Albertsen M."/>
        </authorList>
    </citation>
    <scope>NUCLEOTIDE SEQUENCE [LARGE SCALE GENOMIC DNA]</scope>
    <source>
        <strain evidence="3">Ribe_18-Q3-R11-54_BAT3C.373</strain>
    </source>
</reference>
<keyword evidence="3" id="KW-0645">Protease</keyword>
<name>A0A9D7SDT6_9BACT</name>
<organism evidence="3 4">
    <name type="scientific">Candidatus Defluviibacterium haderslevense</name>
    <dbReference type="NCBI Taxonomy" id="2981993"/>
    <lineage>
        <taxon>Bacteria</taxon>
        <taxon>Pseudomonadati</taxon>
        <taxon>Bacteroidota</taxon>
        <taxon>Saprospiria</taxon>
        <taxon>Saprospirales</taxon>
        <taxon>Saprospiraceae</taxon>
        <taxon>Candidatus Defluviibacterium</taxon>
    </lineage>
</organism>